<feature type="region of interest" description="Disordered" evidence="1">
    <location>
        <begin position="750"/>
        <end position="783"/>
    </location>
</feature>
<proteinExistence type="predicted"/>
<name>A0ABR2ZXK0_9AGAR</name>
<feature type="compositionally biased region" description="Basic and acidic residues" evidence="1">
    <location>
        <begin position="38"/>
        <end position="55"/>
    </location>
</feature>
<evidence type="ECO:0000256" key="1">
    <source>
        <dbReference type="SAM" id="MobiDB-lite"/>
    </source>
</evidence>
<feature type="compositionally biased region" description="Acidic residues" evidence="1">
    <location>
        <begin position="714"/>
        <end position="727"/>
    </location>
</feature>
<feature type="compositionally biased region" description="Polar residues" evidence="1">
    <location>
        <begin position="22"/>
        <end position="34"/>
    </location>
</feature>
<feature type="region of interest" description="Disordered" evidence="1">
    <location>
        <begin position="1"/>
        <end position="55"/>
    </location>
</feature>
<feature type="compositionally biased region" description="Basic and acidic residues" evidence="1">
    <location>
        <begin position="11"/>
        <end position="21"/>
    </location>
</feature>
<sequence>MSAVIPQSESHLGRFADKVSSDKSIQSEGNSARSASGDPDRLSKRDVKGREDTTVVERGPEVNLVDDCIEVAVDPPVVEVVKSEASGELVPPLGHVYSYYSDPESDQELDIDGAQENDPVALANRIRSLVETLALRSRPIPNANAPSTPHIPERILRDSLTGQPVPFPDAAFLSDTELIAQLKNMMVMNGVTLPPEDKINGWRLKTAGDKKSVWAVLDSFKAPPAHQWCADLPEYLVETGGKDGLNTSPSHAGIISDDSSIMMYFPLIPDESSIVELAMSSIASMPPLGLEGPKLKRALRKYRMYGTFGKRVDDENSEISRSWKFWKKRFTNSSTLLERPPASRSSRSLSSHVEDPKSDMKQRIWMPSPTKVSVQALWWGYRLFLPPPVLAILSDEQVETTKRVALITSSLTWFFTNIPVAALPLPMQPALLMLQKLVPYLGYIGSLITWSWDAVKSFDTGHGIILSATWLLPVALIPGTWEDYDFPAQSEDPVQSKLGEIGQDPKLEFALRLPLPPSSTSLLSTSGASSRSALSTLPSLNSNVSVNATPRLPSVPSVPTFPSTSVSEAAPVSAVSLMADVCHSNSQVSFTLPVIPSSVIDVAPRHGSETSSHSNMSSIDRSSTVSSVSGISSSAQSSVDDIEILPSFADRSPPPTAMSASPSSPLLLMSPTTVHDASLAAEILQMLDASNEELQLQTASMLDNADNRQREKSDEAEEEDEEEEEITTDGKGKREEIETAEHDVEVLVEHSPAADLGASGVMPSANVDTEMEGTDTSDQEPFEDAKAELVPVEATVAEAQAIEDPQETGTSAEIVCQTQVKKVVLQGSVSNLKQEKENLSPSPSSATPMVKTSSKSALARSTSANIRDLDGGEMPLNRADAKADSKAQGVSRPEKKEKKKSRTIAVVGGLWRFLTGSG</sequence>
<feature type="compositionally biased region" description="Polar residues" evidence="1">
    <location>
        <begin position="839"/>
        <end position="865"/>
    </location>
</feature>
<reference evidence="2 3" key="1">
    <citation type="submission" date="2024-05" db="EMBL/GenBank/DDBJ databases">
        <title>A draft genome resource for the thread blight pathogen Marasmius tenuissimus strain MS-2.</title>
        <authorList>
            <person name="Yulfo-Soto G.E."/>
            <person name="Baruah I.K."/>
            <person name="Amoako-Attah I."/>
            <person name="Bukari Y."/>
            <person name="Meinhardt L.W."/>
            <person name="Bailey B.A."/>
            <person name="Cohen S.P."/>
        </authorList>
    </citation>
    <scope>NUCLEOTIDE SEQUENCE [LARGE SCALE GENOMIC DNA]</scope>
    <source>
        <strain evidence="2 3">MS-2</strain>
    </source>
</reference>
<gene>
    <name evidence="2" type="ORF">AAF712_006447</name>
</gene>
<comment type="caution">
    <text evidence="2">The sequence shown here is derived from an EMBL/GenBank/DDBJ whole genome shotgun (WGS) entry which is preliminary data.</text>
</comment>
<organism evidence="2 3">
    <name type="scientific">Marasmius tenuissimus</name>
    <dbReference type="NCBI Taxonomy" id="585030"/>
    <lineage>
        <taxon>Eukaryota</taxon>
        <taxon>Fungi</taxon>
        <taxon>Dikarya</taxon>
        <taxon>Basidiomycota</taxon>
        <taxon>Agaricomycotina</taxon>
        <taxon>Agaricomycetes</taxon>
        <taxon>Agaricomycetidae</taxon>
        <taxon>Agaricales</taxon>
        <taxon>Marasmiineae</taxon>
        <taxon>Marasmiaceae</taxon>
        <taxon>Marasmius</taxon>
    </lineage>
</organism>
<dbReference type="EMBL" id="JBBXMP010000035">
    <property type="protein sequence ID" value="KAL0066405.1"/>
    <property type="molecule type" value="Genomic_DNA"/>
</dbReference>
<protein>
    <submittedName>
        <fullName evidence="2">Uncharacterized protein</fullName>
    </submittedName>
</protein>
<feature type="region of interest" description="Disordered" evidence="1">
    <location>
        <begin position="605"/>
        <end position="636"/>
    </location>
</feature>
<feature type="region of interest" description="Disordered" evidence="1">
    <location>
        <begin position="831"/>
        <end position="902"/>
    </location>
</feature>
<evidence type="ECO:0000313" key="3">
    <source>
        <dbReference type="Proteomes" id="UP001437256"/>
    </source>
</evidence>
<feature type="region of interest" description="Disordered" evidence="1">
    <location>
        <begin position="701"/>
        <end position="735"/>
    </location>
</feature>
<keyword evidence="3" id="KW-1185">Reference proteome</keyword>
<evidence type="ECO:0000313" key="2">
    <source>
        <dbReference type="EMBL" id="KAL0066405.1"/>
    </source>
</evidence>
<dbReference type="Proteomes" id="UP001437256">
    <property type="component" value="Unassembled WGS sequence"/>
</dbReference>
<accession>A0ABR2ZXK0</accession>
<feature type="compositionally biased region" description="Polar residues" evidence="1">
    <location>
        <begin position="1"/>
        <end position="10"/>
    </location>
</feature>
<feature type="compositionally biased region" description="Acidic residues" evidence="1">
    <location>
        <begin position="769"/>
        <end position="782"/>
    </location>
</feature>
<feature type="compositionally biased region" description="Low complexity" evidence="1">
    <location>
        <begin position="617"/>
        <end position="636"/>
    </location>
</feature>